<feature type="domain" description="Chitin-binding type-2" evidence="7">
    <location>
        <begin position="403"/>
        <end position="457"/>
    </location>
</feature>
<feature type="domain" description="Chitin-binding type-2" evidence="7">
    <location>
        <begin position="458"/>
        <end position="508"/>
    </location>
</feature>
<evidence type="ECO:0000256" key="2">
    <source>
        <dbReference type="ARBA" id="ARBA00022729"/>
    </source>
</evidence>
<evidence type="ECO:0000256" key="3">
    <source>
        <dbReference type="ARBA" id="ARBA00022737"/>
    </source>
</evidence>
<dbReference type="SMART" id="SM00494">
    <property type="entry name" value="ChtBD2"/>
    <property type="match status" value="13"/>
</dbReference>
<keyword evidence="5" id="KW-0325">Glycoprotein</keyword>
<evidence type="ECO:0000313" key="8">
    <source>
        <dbReference type="RefSeq" id="XP_016990264.1"/>
    </source>
</evidence>
<dbReference type="PANTHER" id="PTHR23301">
    <property type="entry name" value="CHITIN BINDING PERITROPHIN-A"/>
    <property type="match status" value="1"/>
</dbReference>
<feature type="signal peptide" evidence="6">
    <location>
        <begin position="1"/>
        <end position="30"/>
    </location>
</feature>
<feature type="domain" description="Chitin-binding type-2" evidence="7">
    <location>
        <begin position="697"/>
        <end position="754"/>
    </location>
</feature>
<feature type="domain" description="Chitin-binding type-2" evidence="7">
    <location>
        <begin position="83"/>
        <end position="137"/>
    </location>
</feature>
<proteinExistence type="predicted"/>
<evidence type="ECO:0000256" key="1">
    <source>
        <dbReference type="ARBA" id="ARBA00022669"/>
    </source>
</evidence>
<feature type="domain" description="Chitin-binding type-2" evidence="7">
    <location>
        <begin position="189"/>
        <end position="243"/>
    </location>
</feature>
<dbReference type="RefSeq" id="XP_016990264.2">
    <property type="nucleotide sequence ID" value="XM_017134775.2"/>
</dbReference>
<dbReference type="GeneID" id="108052389"/>
<dbReference type="GO" id="GO:0008061">
    <property type="term" value="F:chitin binding"/>
    <property type="evidence" value="ECO:0007669"/>
    <property type="project" value="UniProtKB-KW"/>
</dbReference>
<feature type="domain" description="Chitin-binding type-2" evidence="7">
    <location>
        <begin position="138"/>
        <end position="188"/>
    </location>
</feature>
<dbReference type="GO" id="GO:0005576">
    <property type="term" value="C:extracellular region"/>
    <property type="evidence" value="ECO:0007669"/>
    <property type="project" value="InterPro"/>
</dbReference>
<dbReference type="PROSITE" id="PS50940">
    <property type="entry name" value="CHIT_BIND_II"/>
    <property type="match status" value="12"/>
</dbReference>
<dbReference type="SUPFAM" id="SSF57625">
    <property type="entry name" value="Invertebrate chitin-binding proteins"/>
    <property type="match status" value="13"/>
</dbReference>
<gene>
    <name evidence="8" type="primary">LOC108052389</name>
</gene>
<keyword evidence="2 6" id="KW-0732">Signal</keyword>
<dbReference type="InterPro" id="IPR051940">
    <property type="entry name" value="Chitin_bind-dev_reg"/>
</dbReference>
<protein>
    <submittedName>
        <fullName evidence="8">Zonadhesin</fullName>
    </submittedName>
</protein>
<evidence type="ECO:0000259" key="7">
    <source>
        <dbReference type="PROSITE" id="PS50940"/>
    </source>
</evidence>
<feature type="domain" description="Chitin-binding type-2" evidence="7">
    <location>
        <begin position="351"/>
        <end position="401"/>
    </location>
</feature>
<dbReference type="OrthoDB" id="7250310at2759"/>
<feature type="domain" description="Chitin-binding type-2" evidence="7">
    <location>
        <begin position="565"/>
        <end position="616"/>
    </location>
</feature>
<organism evidence="8">
    <name type="scientific">Drosophila rhopaloa</name>
    <name type="common">Fruit fly</name>
    <dbReference type="NCBI Taxonomy" id="1041015"/>
    <lineage>
        <taxon>Eukaryota</taxon>
        <taxon>Metazoa</taxon>
        <taxon>Ecdysozoa</taxon>
        <taxon>Arthropoda</taxon>
        <taxon>Hexapoda</taxon>
        <taxon>Insecta</taxon>
        <taxon>Pterygota</taxon>
        <taxon>Neoptera</taxon>
        <taxon>Endopterygota</taxon>
        <taxon>Diptera</taxon>
        <taxon>Brachycera</taxon>
        <taxon>Muscomorpha</taxon>
        <taxon>Ephydroidea</taxon>
        <taxon>Drosophilidae</taxon>
        <taxon>Drosophila</taxon>
        <taxon>Sophophora</taxon>
    </lineage>
</organism>
<dbReference type="AlphaFoldDB" id="A0A6P4FLF2"/>
<evidence type="ECO:0000256" key="5">
    <source>
        <dbReference type="ARBA" id="ARBA00023180"/>
    </source>
</evidence>
<dbReference type="Gene3D" id="2.170.140.10">
    <property type="entry name" value="Chitin binding domain"/>
    <property type="match status" value="13"/>
</dbReference>
<reference evidence="8" key="1">
    <citation type="submission" date="2025-08" db="UniProtKB">
        <authorList>
            <consortium name="RefSeq"/>
        </authorList>
    </citation>
    <scope>IDENTIFICATION</scope>
</reference>
<dbReference type="Pfam" id="PF01607">
    <property type="entry name" value="CBM_14"/>
    <property type="match status" value="9"/>
</dbReference>
<dbReference type="PANTHER" id="PTHR23301:SF0">
    <property type="entry name" value="CHITIN-BINDING TYPE-2 DOMAIN-CONTAINING PROTEIN-RELATED"/>
    <property type="match status" value="1"/>
</dbReference>
<keyword evidence="3" id="KW-0677">Repeat</keyword>
<sequence length="754" mass="80986">MRSAKMAQSKSRHYVSLFVSMVLFVGSLNAECCTDGETKVDADDCSKYLACCHGEFVSKSCKDGYYWNSEKGDCVVDNGECKPPTCVEGSITANPDDCAGFLECVDGTVVVVSCPEGDYFNATQNSCVPDTCGVCINCTEGSKKEDLSDCAKFQICVNGKYVSQSCPTGDYWNSADKECQKDEGQCNGSPGCTEGELEVDPTDCAGYWKCTNGSLVSVKCPDGAYFNATYKTCVPDTDGVCVNCVEGAQKPEPTDCTKYQVCSGGKYVTKSCESGYYWNNKTEVCEWDNGQCNGNGTTCTDGEVKVDPTDCAGYLSCSNGKFVNVKCADGAYFNTTLETCVPDTDGVCVNCTEGAQKPEPTDCTKYQVCSGGKYVTKSCESGYYWNNKTEVCEWDNGQCNGNGTTCTDGDVKVDPTDCAGYLSCSNGSYVNVKCVEGAYFNTTLETCVPDTEGVCVKCTEGAQKPEPSDCTKYQVCSGGQYVTKSCESGYYWNNKTEVCEWDNGQCNGNGTTCTDGDVKVDPTDCAGYLSCSNGSYVNVKCAEGAYFNTTLETCVPDTEGVCVKCTEGAIKENPADCSGYLQCVNGNYVARKCSATQFFNATLQRCVVDTEGVCIPKTCDPDCCDVPNNSIWPVEKNCSAFYQCVDGNKYQQRCSNNLQYNSETEQCDYPENVNCDDGSAPPSGPNAGPSGTYCESHGRCVGQRDGTMFADASGTCSSAYVVCQCECEVNFSCSSGLMFNKQVDSCDWPANVKC</sequence>
<accession>A0A6P4FLF2</accession>
<feature type="domain" description="Chitin-binding type-2" evidence="7">
    <location>
        <begin position="621"/>
        <end position="677"/>
    </location>
</feature>
<dbReference type="InterPro" id="IPR002557">
    <property type="entry name" value="Chitin-bd_dom"/>
</dbReference>
<feature type="domain" description="Chitin-binding type-2" evidence="7">
    <location>
        <begin position="296"/>
        <end position="350"/>
    </location>
</feature>
<evidence type="ECO:0000256" key="4">
    <source>
        <dbReference type="ARBA" id="ARBA00023157"/>
    </source>
</evidence>
<feature type="domain" description="Chitin-binding type-2" evidence="7">
    <location>
        <begin position="510"/>
        <end position="564"/>
    </location>
</feature>
<evidence type="ECO:0000256" key="6">
    <source>
        <dbReference type="SAM" id="SignalP"/>
    </source>
</evidence>
<feature type="chain" id="PRO_5028430222" evidence="6">
    <location>
        <begin position="31"/>
        <end position="754"/>
    </location>
</feature>
<keyword evidence="1" id="KW-0147">Chitin-binding</keyword>
<name>A0A6P4FLF2_DRORH</name>
<keyword evidence="4" id="KW-1015">Disulfide bond</keyword>
<dbReference type="InterPro" id="IPR036508">
    <property type="entry name" value="Chitin-bd_dom_sf"/>
</dbReference>
<feature type="domain" description="Chitin-binding type-2" evidence="7">
    <location>
        <begin position="244"/>
        <end position="294"/>
    </location>
</feature>
<dbReference type="RefSeq" id="XP_016990264.1">
    <property type="nucleotide sequence ID" value="XM_017134775.1"/>
</dbReference>